<dbReference type="AlphaFoldDB" id="A0A8I3ABN8"/>
<sequence>MNYGIPIDNDYLRTLPEYKGKTDLQISANDRSKVAVQQKDVYASEAIKRLDELKSDYGNGVSTLCRIYNASGDTIKVNFDHSWRGSFYKDAPSSTVANGQWTTFIHVHPSSSAKGSCGAVIYRTAANNDIFIGWQNPWNTSYDPACLVESQGKDHWWSVGSESYMLYLLDDKSGNRSEYNSYGYKASCL</sequence>
<dbReference type="OrthoDB" id="2617878at2759"/>
<accession>A0A8I3ABN8</accession>
<proteinExistence type="predicted"/>
<dbReference type="PANTHER" id="PTHR36482">
    <property type="entry name" value="OSJNBA0024J22.15 PROTEIN"/>
    <property type="match status" value="1"/>
</dbReference>
<protein>
    <submittedName>
        <fullName evidence="1">Uncharacterized protein</fullName>
    </submittedName>
</protein>
<organism evidence="1 2">
    <name type="scientific">Boletus reticuloceps</name>
    <dbReference type="NCBI Taxonomy" id="495285"/>
    <lineage>
        <taxon>Eukaryota</taxon>
        <taxon>Fungi</taxon>
        <taxon>Dikarya</taxon>
        <taxon>Basidiomycota</taxon>
        <taxon>Agaricomycotina</taxon>
        <taxon>Agaricomycetes</taxon>
        <taxon>Agaricomycetidae</taxon>
        <taxon>Boletales</taxon>
        <taxon>Boletineae</taxon>
        <taxon>Boletaceae</taxon>
        <taxon>Boletoideae</taxon>
        <taxon>Boletus</taxon>
    </lineage>
</organism>
<reference evidence="1" key="1">
    <citation type="submission" date="2021-03" db="EMBL/GenBank/DDBJ databases">
        <title>Evolutionary innovations through gain and loss of genes in the ectomycorrhizal Boletales.</title>
        <authorList>
            <person name="Wu G."/>
            <person name="Miyauchi S."/>
            <person name="Morin E."/>
            <person name="Yang Z.-L."/>
            <person name="Xu J."/>
            <person name="Martin F.M."/>
        </authorList>
    </citation>
    <scope>NUCLEOTIDE SEQUENCE</scope>
    <source>
        <strain evidence="1">BR01</strain>
    </source>
</reference>
<comment type="caution">
    <text evidence="1">The sequence shown here is derived from an EMBL/GenBank/DDBJ whole genome shotgun (WGS) entry which is preliminary data.</text>
</comment>
<dbReference type="EMBL" id="JAGFBS010000005">
    <property type="protein sequence ID" value="KAG6379411.1"/>
    <property type="molecule type" value="Genomic_DNA"/>
</dbReference>
<dbReference type="PANTHER" id="PTHR36482:SF5">
    <property type="entry name" value="23 KDA JASMONATE-INDUCED PROTEIN-LIKE"/>
    <property type="match status" value="1"/>
</dbReference>
<dbReference type="InterPro" id="IPR053085">
    <property type="entry name" value="Jasmonate-induced_protein"/>
</dbReference>
<dbReference type="Proteomes" id="UP000683000">
    <property type="component" value="Unassembled WGS sequence"/>
</dbReference>
<keyword evidence="2" id="KW-1185">Reference proteome</keyword>
<dbReference type="InterPro" id="IPR049065">
    <property type="entry name" value="Nakanori"/>
</dbReference>
<dbReference type="Pfam" id="PF21230">
    <property type="entry name" value="Nakanori"/>
    <property type="match status" value="1"/>
</dbReference>
<gene>
    <name evidence="1" type="ORF">JVT61DRAFT_11879</name>
</gene>
<name>A0A8I3ABN8_9AGAM</name>
<evidence type="ECO:0000313" key="2">
    <source>
        <dbReference type="Proteomes" id="UP000683000"/>
    </source>
</evidence>
<dbReference type="Gene3D" id="2.60.270.50">
    <property type="match status" value="1"/>
</dbReference>
<evidence type="ECO:0000313" key="1">
    <source>
        <dbReference type="EMBL" id="KAG6379411.1"/>
    </source>
</evidence>